<proteinExistence type="predicted"/>
<evidence type="ECO:0000313" key="1">
    <source>
        <dbReference type="EMBL" id="NHA67975.1"/>
    </source>
</evidence>
<dbReference type="Proteomes" id="UP000287866">
    <property type="component" value="Unassembled WGS sequence"/>
</dbReference>
<reference evidence="1" key="1">
    <citation type="submission" date="2020-03" db="EMBL/GenBank/DDBJ databases">
        <title>Phycicoccus flavus sp. nov., a novel endophytic actinobacterium isolated from branch of Kandelia candel.</title>
        <authorList>
            <person name="Tuo L."/>
        </authorList>
    </citation>
    <scope>NUCLEOTIDE SEQUENCE</scope>
    <source>
        <strain evidence="1">CMS6Z-2</strain>
    </source>
</reference>
<protein>
    <submittedName>
        <fullName evidence="1">Uncharacterized protein</fullName>
    </submittedName>
</protein>
<accession>A0A8T6R569</accession>
<dbReference type="RefSeq" id="WP_128366323.1">
    <property type="nucleotide sequence ID" value="NZ_SAYU02000020.1"/>
</dbReference>
<sequence>MTTYDLDTNGAWTASSAHAFSEGEPGATDLGAAVHRGLGDGVVVLGRAPGDRREGVDPTVAALGLGSWRALARAGRFVSVGWGPDGIRVERLTRRTQAQYGTGAEVLLPEDVAESALGEAVIEALRVP</sequence>
<keyword evidence="2" id="KW-1185">Reference proteome</keyword>
<comment type="caution">
    <text evidence="1">The sequence shown here is derived from an EMBL/GenBank/DDBJ whole genome shotgun (WGS) entry which is preliminary data.</text>
</comment>
<name>A0A8T6R569_9MICO</name>
<evidence type="ECO:0000313" key="2">
    <source>
        <dbReference type="Proteomes" id="UP000287866"/>
    </source>
</evidence>
<dbReference type="AlphaFoldDB" id="A0A8T6R569"/>
<dbReference type="EMBL" id="SAYU02000020">
    <property type="protein sequence ID" value="NHA67975.1"/>
    <property type="molecule type" value="Genomic_DNA"/>
</dbReference>
<gene>
    <name evidence="1" type="ORF">EPD83_007910</name>
</gene>
<organism evidence="1 2">
    <name type="scientific">Phycicoccus flavus</name>
    <dbReference type="NCBI Taxonomy" id="2502783"/>
    <lineage>
        <taxon>Bacteria</taxon>
        <taxon>Bacillati</taxon>
        <taxon>Actinomycetota</taxon>
        <taxon>Actinomycetes</taxon>
        <taxon>Micrococcales</taxon>
        <taxon>Intrasporangiaceae</taxon>
        <taxon>Phycicoccus</taxon>
    </lineage>
</organism>